<protein>
    <submittedName>
        <fullName evidence="1">Uncharacterized protein</fullName>
    </submittedName>
</protein>
<organism evidence="1">
    <name type="scientific">Anguilla anguilla</name>
    <name type="common">European freshwater eel</name>
    <name type="synonym">Muraena anguilla</name>
    <dbReference type="NCBI Taxonomy" id="7936"/>
    <lineage>
        <taxon>Eukaryota</taxon>
        <taxon>Metazoa</taxon>
        <taxon>Chordata</taxon>
        <taxon>Craniata</taxon>
        <taxon>Vertebrata</taxon>
        <taxon>Euteleostomi</taxon>
        <taxon>Actinopterygii</taxon>
        <taxon>Neopterygii</taxon>
        <taxon>Teleostei</taxon>
        <taxon>Anguilliformes</taxon>
        <taxon>Anguillidae</taxon>
        <taxon>Anguilla</taxon>
    </lineage>
</organism>
<evidence type="ECO:0000313" key="1">
    <source>
        <dbReference type="EMBL" id="JAH39477.1"/>
    </source>
</evidence>
<dbReference type="AlphaFoldDB" id="A0A0E9SE06"/>
<proteinExistence type="predicted"/>
<sequence length="23" mass="2825">MWHNYILLLSPSYELVYSRPTEL</sequence>
<dbReference type="EMBL" id="GBXM01069100">
    <property type="protein sequence ID" value="JAH39477.1"/>
    <property type="molecule type" value="Transcribed_RNA"/>
</dbReference>
<accession>A0A0E9SE06</accession>
<reference evidence="1" key="2">
    <citation type="journal article" date="2015" name="Fish Shellfish Immunol.">
        <title>Early steps in the European eel (Anguilla anguilla)-Vibrio vulnificus interaction in the gills: Role of the RtxA13 toxin.</title>
        <authorList>
            <person name="Callol A."/>
            <person name="Pajuelo D."/>
            <person name="Ebbesson L."/>
            <person name="Teles M."/>
            <person name="MacKenzie S."/>
            <person name="Amaro C."/>
        </authorList>
    </citation>
    <scope>NUCLEOTIDE SEQUENCE</scope>
</reference>
<reference evidence="1" key="1">
    <citation type="submission" date="2014-11" db="EMBL/GenBank/DDBJ databases">
        <authorList>
            <person name="Amaro Gonzalez C."/>
        </authorList>
    </citation>
    <scope>NUCLEOTIDE SEQUENCE</scope>
</reference>
<name>A0A0E9SE06_ANGAN</name>